<sequence length="237" mass="26764">MNSYQHIVEQKIRVLKQQQLQKLPSVIRAVLFDYDGVLVDSNHDHFMAWKHVFAGQGIRITKKVFLPLEGLSPTGIAQALAKHYRLPQERCGELADAKHTYYQTHHTFRLYPGVQRVIRELKDRGIRVGLVTGGIFPRIKEATPAYFLALFDVVITSDMVKHNKPHPDPYLKALTELHMKKDQAVVVENAPLGIQSANAAGIYCIAVATTFPCRKLTAANRCIKNIGELRDIIFPES</sequence>
<dbReference type="AlphaFoldDB" id="A0A1F5ZHX5"/>
<dbReference type="CDD" id="cd07505">
    <property type="entry name" value="HAD_BPGM-like"/>
    <property type="match status" value="1"/>
</dbReference>
<accession>A0A1F5ZHX5</accession>
<dbReference type="InterPro" id="IPR051806">
    <property type="entry name" value="HAD-like_SPP"/>
</dbReference>
<dbReference type="SFLD" id="SFLDG01129">
    <property type="entry name" value="C1.5:_HAD__Beta-PGM__Phosphata"/>
    <property type="match status" value="1"/>
</dbReference>
<dbReference type="InterPro" id="IPR023214">
    <property type="entry name" value="HAD_sf"/>
</dbReference>
<comment type="caution">
    <text evidence="1">The sequence shown here is derived from an EMBL/GenBank/DDBJ whole genome shotgun (WGS) entry which is preliminary data.</text>
</comment>
<dbReference type="STRING" id="1798370.A2Z00_03975"/>
<name>A0A1F5ZHX5_9BACT</name>
<dbReference type="SUPFAM" id="SSF56784">
    <property type="entry name" value="HAD-like"/>
    <property type="match status" value="1"/>
</dbReference>
<dbReference type="PANTHER" id="PTHR43481">
    <property type="entry name" value="FRUCTOSE-1-PHOSPHATE PHOSPHATASE"/>
    <property type="match status" value="1"/>
</dbReference>
<dbReference type="InterPro" id="IPR006439">
    <property type="entry name" value="HAD-SF_hydro_IA"/>
</dbReference>
<dbReference type="Gene3D" id="1.10.150.240">
    <property type="entry name" value="Putative phosphatase, domain 2"/>
    <property type="match status" value="1"/>
</dbReference>
<dbReference type="InterPro" id="IPR041492">
    <property type="entry name" value="HAD_2"/>
</dbReference>
<evidence type="ECO:0000313" key="1">
    <source>
        <dbReference type="EMBL" id="OGG11944.1"/>
    </source>
</evidence>
<reference evidence="1 2" key="1">
    <citation type="journal article" date="2016" name="Nat. Commun.">
        <title>Thousands of microbial genomes shed light on interconnected biogeochemical processes in an aquifer system.</title>
        <authorList>
            <person name="Anantharaman K."/>
            <person name="Brown C.T."/>
            <person name="Hug L.A."/>
            <person name="Sharon I."/>
            <person name="Castelle C.J."/>
            <person name="Probst A.J."/>
            <person name="Thomas B.C."/>
            <person name="Singh A."/>
            <person name="Wilkins M.J."/>
            <person name="Karaoz U."/>
            <person name="Brodie E.L."/>
            <person name="Williams K.H."/>
            <person name="Hubbard S.S."/>
            <person name="Banfield J.F."/>
        </authorList>
    </citation>
    <scope>NUCLEOTIDE SEQUENCE [LARGE SCALE GENOMIC DNA]</scope>
</reference>
<dbReference type="SFLD" id="SFLDS00003">
    <property type="entry name" value="Haloacid_Dehalogenase"/>
    <property type="match status" value="1"/>
</dbReference>
<protein>
    <recommendedName>
        <fullName evidence="3">HAD family phosphatase</fullName>
    </recommendedName>
</protein>
<dbReference type="GO" id="GO:0050308">
    <property type="term" value="F:sugar-phosphatase activity"/>
    <property type="evidence" value="ECO:0007669"/>
    <property type="project" value="TreeGrafter"/>
</dbReference>
<gene>
    <name evidence="1" type="ORF">A2Z00_03975</name>
</gene>
<dbReference type="InterPro" id="IPR023198">
    <property type="entry name" value="PGP-like_dom2"/>
</dbReference>
<dbReference type="Proteomes" id="UP000177268">
    <property type="component" value="Unassembled WGS sequence"/>
</dbReference>
<evidence type="ECO:0000313" key="2">
    <source>
        <dbReference type="Proteomes" id="UP000177268"/>
    </source>
</evidence>
<dbReference type="NCBIfam" id="TIGR01509">
    <property type="entry name" value="HAD-SF-IA-v3"/>
    <property type="match status" value="1"/>
</dbReference>
<evidence type="ECO:0008006" key="3">
    <source>
        <dbReference type="Google" id="ProtNLM"/>
    </source>
</evidence>
<dbReference type="PANTHER" id="PTHR43481:SF4">
    <property type="entry name" value="GLYCEROL-1-PHOSPHATE PHOSPHOHYDROLASE 1-RELATED"/>
    <property type="match status" value="1"/>
</dbReference>
<organism evidence="1 2">
    <name type="scientific">Candidatus Gottesmanbacteria bacterium RBG_13_45_10</name>
    <dbReference type="NCBI Taxonomy" id="1798370"/>
    <lineage>
        <taxon>Bacteria</taxon>
        <taxon>Candidatus Gottesmaniibacteriota</taxon>
    </lineage>
</organism>
<dbReference type="Gene3D" id="3.40.50.1000">
    <property type="entry name" value="HAD superfamily/HAD-like"/>
    <property type="match status" value="1"/>
</dbReference>
<dbReference type="Pfam" id="PF13419">
    <property type="entry name" value="HAD_2"/>
    <property type="match status" value="1"/>
</dbReference>
<dbReference type="SFLD" id="SFLDG01135">
    <property type="entry name" value="C1.5.6:_HAD__Beta-PGM__Phospha"/>
    <property type="match status" value="1"/>
</dbReference>
<proteinExistence type="predicted"/>
<dbReference type="EMBL" id="MFIZ01000009">
    <property type="protein sequence ID" value="OGG11944.1"/>
    <property type="molecule type" value="Genomic_DNA"/>
</dbReference>
<dbReference type="InterPro" id="IPR036412">
    <property type="entry name" value="HAD-like_sf"/>
</dbReference>